<feature type="transmembrane region" description="Helical" evidence="1">
    <location>
        <begin position="75"/>
        <end position="95"/>
    </location>
</feature>
<feature type="transmembrane region" description="Helical" evidence="1">
    <location>
        <begin position="12"/>
        <end position="35"/>
    </location>
</feature>
<protein>
    <submittedName>
        <fullName evidence="2">Uncharacterized protein</fullName>
    </submittedName>
</protein>
<organism evidence="2">
    <name type="scientific">Bacillus thuringiensis subsp. israelensis</name>
    <dbReference type="NCBI Taxonomy" id="1430"/>
    <lineage>
        <taxon>Bacteria</taxon>
        <taxon>Bacillati</taxon>
        <taxon>Bacillota</taxon>
        <taxon>Bacilli</taxon>
        <taxon>Bacillales</taxon>
        <taxon>Bacillaceae</taxon>
        <taxon>Bacillus</taxon>
        <taxon>Bacillus cereus group</taxon>
    </lineage>
</organism>
<evidence type="ECO:0000256" key="1">
    <source>
        <dbReference type="SAM" id="Phobius"/>
    </source>
</evidence>
<reference evidence="2" key="1">
    <citation type="journal article" date="2017" name="Res. Microbiol.">
        <title>Comparative genomics of extrachromosomal elements in Bacillus thuringiensis subsp. israelensis.</title>
        <authorList>
            <person name="Bolotin A."/>
            <person name="Gillis A."/>
            <person name="Sanchis V."/>
            <person name="Nielsen-LeRoux C."/>
            <person name="Mahillon J."/>
            <person name="Lereclus D."/>
            <person name="Sorokin A."/>
        </authorList>
    </citation>
    <scope>NUCLEOTIDE SEQUENCE</scope>
    <source>
        <strain evidence="2">AM65-52</strain>
        <plasmid evidence="2">pAM65-52-5-100K</plasmid>
    </source>
</reference>
<gene>
    <name evidence="2" type="ORF">ATN07_34460</name>
</gene>
<dbReference type="AlphaFoldDB" id="A0A160LKM2"/>
<dbReference type="EMBL" id="CP013280">
    <property type="protein sequence ID" value="AND28809.1"/>
    <property type="molecule type" value="Genomic_DNA"/>
</dbReference>
<proteinExistence type="predicted"/>
<name>A0A160LKM2_BACTI</name>
<accession>A0A160LKM2</accession>
<keyword evidence="2" id="KW-0614">Plasmid</keyword>
<feature type="transmembrane region" description="Helical" evidence="1">
    <location>
        <begin position="41"/>
        <end position="63"/>
    </location>
</feature>
<keyword evidence="1" id="KW-1133">Transmembrane helix</keyword>
<sequence length="132" mass="15250">MKHWGLTCMKMVSISIFLCIGCLGWMNIIILFIQREWPTDLLGWIGLGLLIWYTLILLTLQIIHNELRCSIDDRAKLAFFIWFVGIGHFGLLDFIQNQQSTLLTLLFHVLAIIPILLALTYGLIVRKYSNQS</sequence>
<keyword evidence="1" id="KW-0472">Membrane</keyword>
<feature type="transmembrane region" description="Helical" evidence="1">
    <location>
        <begin position="101"/>
        <end position="124"/>
    </location>
</feature>
<keyword evidence="1" id="KW-0812">Transmembrane</keyword>
<geneLocation type="plasmid" evidence="2">
    <name>pAM65-52-5-100K</name>
</geneLocation>
<evidence type="ECO:0000313" key="2">
    <source>
        <dbReference type="EMBL" id="AND28809.1"/>
    </source>
</evidence>
<dbReference type="RefSeq" id="WP_000683510.1">
    <property type="nucleotide sequence ID" value="NZ_CP013280.1"/>
</dbReference>